<dbReference type="Gene3D" id="1.10.10.10">
    <property type="entry name" value="Winged helix-like DNA-binding domain superfamily/Winged helix DNA-binding domain"/>
    <property type="match status" value="1"/>
</dbReference>
<sequence>MKDESSLEAHQVADQLHSSAIHLLRKLRREDESSGLNAPRLSALSVVVFGGPISLGELAATEQVRPPTMTRIVNALERQHLVTKERDAQDGRGIRIAATMEGRTLLLEGRKRRVDSLSRQIARLERSEQEVLREASRILIELLRAF</sequence>
<dbReference type="GO" id="GO:0003700">
    <property type="term" value="F:DNA-binding transcription factor activity"/>
    <property type="evidence" value="ECO:0007669"/>
    <property type="project" value="InterPro"/>
</dbReference>
<evidence type="ECO:0000256" key="1">
    <source>
        <dbReference type="SAM" id="Coils"/>
    </source>
</evidence>
<organism evidence="3 4">
    <name type="scientific">Acidisarcina polymorpha</name>
    <dbReference type="NCBI Taxonomy" id="2211140"/>
    <lineage>
        <taxon>Bacteria</taxon>
        <taxon>Pseudomonadati</taxon>
        <taxon>Acidobacteriota</taxon>
        <taxon>Terriglobia</taxon>
        <taxon>Terriglobales</taxon>
        <taxon>Acidobacteriaceae</taxon>
        <taxon>Acidisarcina</taxon>
    </lineage>
</organism>
<dbReference type="InterPro" id="IPR036388">
    <property type="entry name" value="WH-like_DNA-bd_sf"/>
</dbReference>
<dbReference type="OrthoDB" id="9804055at2"/>
<protein>
    <submittedName>
        <fullName evidence="3">Transcriptional regulator, MarR family</fullName>
    </submittedName>
</protein>
<keyword evidence="1" id="KW-0175">Coiled coil</keyword>
<accession>A0A2Z5FSH5</accession>
<feature type="domain" description="HTH marR-type" evidence="2">
    <location>
        <begin position="9"/>
        <end position="141"/>
    </location>
</feature>
<evidence type="ECO:0000313" key="3">
    <source>
        <dbReference type="EMBL" id="AXC09424.1"/>
    </source>
</evidence>
<dbReference type="InterPro" id="IPR052526">
    <property type="entry name" value="HTH-type_Bedaq_tolerance"/>
</dbReference>
<dbReference type="SMART" id="SM00347">
    <property type="entry name" value="HTH_MARR"/>
    <property type="match status" value="1"/>
</dbReference>
<name>A0A2Z5FSH5_9BACT</name>
<dbReference type="PANTHER" id="PTHR39515:SF2">
    <property type="entry name" value="HTH-TYPE TRANSCRIPTIONAL REGULATOR RV0880"/>
    <property type="match status" value="1"/>
</dbReference>
<proteinExistence type="predicted"/>
<feature type="coiled-coil region" evidence="1">
    <location>
        <begin position="107"/>
        <end position="134"/>
    </location>
</feature>
<evidence type="ECO:0000259" key="2">
    <source>
        <dbReference type="PROSITE" id="PS50995"/>
    </source>
</evidence>
<dbReference type="AlphaFoldDB" id="A0A2Z5FSH5"/>
<dbReference type="InterPro" id="IPR036390">
    <property type="entry name" value="WH_DNA-bd_sf"/>
</dbReference>
<reference evidence="3 4" key="1">
    <citation type="journal article" date="2018" name="Front. Microbiol.">
        <title>Hydrolytic Capabilities as a Key to Environmental Success: Chitinolytic and Cellulolytic Acidobacteria From Acidic Sub-arctic Soils and Boreal Peatlands.</title>
        <authorList>
            <person name="Belova S.E."/>
            <person name="Ravin N.V."/>
            <person name="Pankratov T.A."/>
            <person name="Rakitin A.L."/>
            <person name="Ivanova A.A."/>
            <person name="Beletsky A.V."/>
            <person name="Mardanov A.V."/>
            <person name="Sinninghe Damste J.S."/>
            <person name="Dedysh S.N."/>
        </authorList>
    </citation>
    <scope>NUCLEOTIDE SEQUENCE [LARGE SCALE GENOMIC DNA]</scope>
    <source>
        <strain evidence="3 4">SBC82</strain>
    </source>
</reference>
<dbReference type="EMBL" id="CP030840">
    <property type="protein sequence ID" value="AXC09424.1"/>
    <property type="molecule type" value="Genomic_DNA"/>
</dbReference>
<gene>
    <name evidence="3" type="ORF">ACPOL_0037</name>
</gene>
<keyword evidence="4" id="KW-1185">Reference proteome</keyword>
<dbReference type="Pfam" id="PF01047">
    <property type="entry name" value="MarR"/>
    <property type="match status" value="1"/>
</dbReference>
<dbReference type="KEGG" id="abas:ACPOL_0037"/>
<dbReference type="RefSeq" id="WP_114205270.1">
    <property type="nucleotide sequence ID" value="NZ_CP030840.1"/>
</dbReference>
<dbReference type="Proteomes" id="UP000253606">
    <property type="component" value="Chromosome"/>
</dbReference>
<dbReference type="PANTHER" id="PTHR39515">
    <property type="entry name" value="CONSERVED PROTEIN"/>
    <property type="match status" value="1"/>
</dbReference>
<dbReference type="InterPro" id="IPR000835">
    <property type="entry name" value="HTH_MarR-typ"/>
</dbReference>
<dbReference type="SUPFAM" id="SSF46785">
    <property type="entry name" value="Winged helix' DNA-binding domain"/>
    <property type="match status" value="1"/>
</dbReference>
<evidence type="ECO:0000313" key="4">
    <source>
        <dbReference type="Proteomes" id="UP000253606"/>
    </source>
</evidence>
<dbReference type="PROSITE" id="PS50995">
    <property type="entry name" value="HTH_MARR_2"/>
    <property type="match status" value="1"/>
</dbReference>